<keyword evidence="2" id="KW-1185">Reference proteome</keyword>
<dbReference type="AlphaFoldDB" id="A0A165QHK5"/>
<comment type="caution">
    <text evidence="1">The sequence shown here is derived from an EMBL/GenBank/DDBJ whole genome shotgun (WGS) entry which is preliminary data.</text>
</comment>
<evidence type="ECO:0000313" key="1">
    <source>
        <dbReference type="EMBL" id="KZE75022.1"/>
    </source>
</evidence>
<organism evidence="1 2">
    <name type="scientific">Myroides marinus</name>
    <dbReference type="NCBI Taxonomy" id="703342"/>
    <lineage>
        <taxon>Bacteria</taxon>
        <taxon>Pseudomonadati</taxon>
        <taxon>Bacteroidota</taxon>
        <taxon>Flavobacteriia</taxon>
        <taxon>Flavobacteriales</taxon>
        <taxon>Flavobacteriaceae</taxon>
        <taxon>Myroides</taxon>
    </lineage>
</organism>
<dbReference type="OrthoDB" id="1551036at2"/>
<evidence type="ECO:0000313" key="2">
    <source>
        <dbReference type="Proteomes" id="UP000076630"/>
    </source>
</evidence>
<dbReference type="Proteomes" id="UP000076630">
    <property type="component" value="Unassembled WGS sequence"/>
</dbReference>
<gene>
    <name evidence="1" type="ORF">AV926_17475</name>
</gene>
<dbReference type="EMBL" id="LQNU01000087">
    <property type="protein sequence ID" value="KZE75022.1"/>
    <property type="molecule type" value="Genomic_DNA"/>
</dbReference>
<name>A0A165QHK5_9FLAO</name>
<accession>A0A165QHK5</accession>
<sequence length="110" mass="13474">MNKYAITEEERETHWNYCEANKLPFITLKDCGGDYSEIFIDVTNLPIPLEDLSLKLKEYYFTYLEFLLLDDKIFDNYKDQYYYFLFLVKKEHSSKIGNYVFDYIKEQWLK</sequence>
<protein>
    <submittedName>
        <fullName evidence="1">Uncharacterized protein</fullName>
    </submittedName>
</protein>
<proteinExistence type="predicted"/>
<dbReference type="RefSeq" id="WP_052243529.1">
    <property type="nucleotide sequence ID" value="NZ_JWJO01000017.1"/>
</dbReference>
<reference evidence="1 2" key="1">
    <citation type="submission" date="2016-01" db="EMBL/GenBank/DDBJ databases">
        <title>Whole genome sequencing of Myroides marinus L41.</title>
        <authorList>
            <person name="Hong K.W."/>
        </authorList>
    </citation>
    <scope>NUCLEOTIDE SEQUENCE [LARGE SCALE GENOMIC DNA]</scope>
    <source>
        <strain evidence="1 2">L41</strain>
    </source>
</reference>